<accession>A0AC35UHZ5</accession>
<evidence type="ECO:0000313" key="1">
    <source>
        <dbReference type="Proteomes" id="UP000095286"/>
    </source>
</evidence>
<proteinExistence type="predicted"/>
<sequence length="159" mass="18239">MSPPIPDNLKQEKFLEDELYNDLSNGYISNMRVPEKIVVGQDGGLYEYAAGSAEQYGDDSYDNEPVNEQGNSSEVLEESHNRPNFEVQSMTSMAVDENALRELKQVKRQVQRLSVRIYEIEDELERRKFRDRGSYVLGFLGIASIIASFLYRKNSAKIF</sequence>
<name>A0AC35UHZ5_9BILA</name>
<protein>
    <submittedName>
        <fullName evidence="2">Miff domain-containing protein</fullName>
    </submittedName>
</protein>
<dbReference type="Proteomes" id="UP000095286">
    <property type="component" value="Unplaced"/>
</dbReference>
<evidence type="ECO:0000313" key="2">
    <source>
        <dbReference type="WBParaSite" id="RSKR_0001177000.1"/>
    </source>
</evidence>
<organism evidence="1 2">
    <name type="scientific">Rhabditophanes sp. KR3021</name>
    <dbReference type="NCBI Taxonomy" id="114890"/>
    <lineage>
        <taxon>Eukaryota</taxon>
        <taxon>Metazoa</taxon>
        <taxon>Ecdysozoa</taxon>
        <taxon>Nematoda</taxon>
        <taxon>Chromadorea</taxon>
        <taxon>Rhabditida</taxon>
        <taxon>Tylenchina</taxon>
        <taxon>Panagrolaimomorpha</taxon>
        <taxon>Strongyloidoidea</taxon>
        <taxon>Alloionematidae</taxon>
        <taxon>Rhabditophanes</taxon>
    </lineage>
</organism>
<reference evidence="2" key="1">
    <citation type="submission" date="2016-11" db="UniProtKB">
        <authorList>
            <consortium name="WormBaseParasite"/>
        </authorList>
    </citation>
    <scope>IDENTIFICATION</scope>
    <source>
        <strain evidence="2">KR3021</strain>
    </source>
</reference>
<dbReference type="WBParaSite" id="RSKR_0001177000.1">
    <property type="protein sequence ID" value="RSKR_0001177000.1"/>
    <property type="gene ID" value="RSKR_0001177000"/>
</dbReference>